<name>A0ABV2WTE6_9NOCA</name>
<protein>
    <recommendedName>
        <fullName evidence="4">DUF2269 domain-containing protein</fullName>
    </recommendedName>
</protein>
<gene>
    <name evidence="2" type="ORF">ABZ510_20160</name>
</gene>
<evidence type="ECO:0000313" key="3">
    <source>
        <dbReference type="Proteomes" id="UP001550628"/>
    </source>
</evidence>
<dbReference type="Proteomes" id="UP001550628">
    <property type="component" value="Unassembled WGS sequence"/>
</dbReference>
<accession>A0ABV2WTE6</accession>
<evidence type="ECO:0000313" key="2">
    <source>
        <dbReference type="EMBL" id="MEU1954166.1"/>
    </source>
</evidence>
<organism evidence="2 3">
    <name type="scientific">Nocardia rhamnosiphila</name>
    <dbReference type="NCBI Taxonomy" id="426716"/>
    <lineage>
        <taxon>Bacteria</taxon>
        <taxon>Bacillati</taxon>
        <taxon>Actinomycetota</taxon>
        <taxon>Actinomycetes</taxon>
        <taxon>Mycobacteriales</taxon>
        <taxon>Nocardiaceae</taxon>
        <taxon>Nocardia</taxon>
    </lineage>
</organism>
<sequence length="139" mass="14474">MGIAALILWLLTAVGGFVLLGTWIAKGGVRDSNSSHLPVPVVFGHFVLAVAGLVVWIVYLAVDNDALAWVAFGLLVPVALLGFVMLARWLPVYRARTTGLVGKTPPERHFPVAIVGGHGVFAVATLVLVLLTALGVGGS</sequence>
<dbReference type="EMBL" id="JBEYBF010000013">
    <property type="protein sequence ID" value="MEU1954166.1"/>
    <property type="molecule type" value="Genomic_DNA"/>
</dbReference>
<keyword evidence="1" id="KW-0812">Transmembrane</keyword>
<keyword evidence="1" id="KW-0472">Membrane</keyword>
<feature type="transmembrane region" description="Helical" evidence="1">
    <location>
        <begin position="66"/>
        <end position="90"/>
    </location>
</feature>
<feature type="transmembrane region" description="Helical" evidence="1">
    <location>
        <begin position="110"/>
        <end position="136"/>
    </location>
</feature>
<proteinExistence type="predicted"/>
<evidence type="ECO:0000256" key="1">
    <source>
        <dbReference type="SAM" id="Phobius"/>
    </source>
</evidence>
<evidence type="ECO:0008006" key="4">
    <source>
        <dbReference type="Google" id="ProtNLM"/>
    </source>
</evidence>
<keyword evidence="1" id="KW-1133">Transmembrane helix</keyword>
<reference evidence="2 3" key="1">
    <citation type="submission" date="2024-06" db="EMBL/GenBank/DDBJ databases">
        <title>The Natural Products Discovery Center: Release of the First 8490 Sequenced Strains for Exploring Actinobacteria Biosynthetic Diversity.</title>
        <authorList>
            <person name="Kalkreuter E."/>
            <person name="Kautsar S.A."/>
            <person name="Yang D."/>
            <person name="Bader C.D."/>
            <person name="Teijaro C.N."/>
            <person name="Fluegel L."/>
            <person name="Davis C.M."/>
            <person name="Simpson J.R."/>
            <person name="Lauterbach L."/>
            <person name="Steele A.D."/>
            <person name="Gui C."/>
            <person name="Meng S."/>
            <person name="Li G."/>
            <person name="Viehrig K."/>
            <person name="Ye F."/>
            <person name="Su P."/>
            <person name="Kiefer A.F."/>
            <person name="Nichols A."/>
            <person name="Cepeda A.J."/>
            <person name="Yan W."/>
            <person name="Fan B."/>
            <person name="Jiang Y."/>
            <person name="Adhikari A."/>
            <person name="Zheng C.-J."/>
            <person name="Schuster L."/>
            <person name="Cowan T.M."/>
            <person name="Smanski M.J."/>
            <person name="Chevrette M.G."/>
            <person name="De Carvalho L.P.S."/>
            <person name="Shen B."/>
        </authorList>
    </citation>
    <scope>NUCLEOTIDE SEQUENCE [LARGE SCALE GENOMIC DNA]</scope>
    <source>
        <strain evidence="2 3">NPDC019708</strain>
    </source>
</reference>
<dbReference type="RefSeq" id="WP_356954056.1">
    <property type="nucleotide sequence ID" value="NZ_JBEYBD010000001.1"/>
</dbReference>
<keyword evidence="3" id="KW-1185">Reference proteome</keyword>
<comment type="caution">
    <text evidence="2">The sequence shown here is derived from an EMBL/GenBank/DDBJ whole genome shotgun (WGS) entry which is preliminary data.</text>
</comment>
<feature type="transmembrane region" description="Helical" evidence="1">
    <location>
        <begin position="6"/>
        <end position="25"/>
    </location>
</feature>
<feature type="transmembrane region" description="Helical" evidence="1">
    <location>
        <begin position="37"/>
        <end position="60"/>
    </location>
</feature>